<evidence type="ECO:0000256" key="4">
    <source>
        <dbReference type="SAM" id="MobiDB-lite"/>
    </source>
</evidence>
<feature type="compositionally biased region" description="Low complexity" evidence="4">
    <location>
        <begin position="608"/>
        <end position="630"/>
    </location>
</feature>
<dbReference type="PROSITE" id="PS51017">
    <property type="entry name" value="CCT"/>
    <property type="match status" value="1"/>
</dbReference>
<feature type="compositionally biased region" description="Gly residues" evidence="4">
    <location>
        <begin position="535"/>
        <end position="546"/>
    </location>
</feature>
<sequence>MSAESDLIFTNPDSLFFHELSNGTELLSRGGSSSAVADFDAEILQTAAGIAPYNGISIPALSGMLLDSIQGADLMASLGDDDQLLGPLSPPPEIMNEGGFSQTSSTGPLVSAVDEDIKPGTGVSANPTGSASVASSAGVGDISVESPLSPFIKAKMGVGSPHSAENGAERMRTGFGIGGGGGGEGRGDLRAQRRIVQMDSPAVNVRGHPLYVSHSFATSPGSGGARAETALVSSLQDVYMSRAADGGIECLLSPTTSGRGTRGGATAGSAGRPPSFVVGGMSHGAGGAGGSSPASSPPGRAAITASERLSDLSLEQQQLHQLQQQQQRAGGGGGGGGGAYARLGALGISCGVTESRSAGRAGGGGGGSVGGPIVFETSKLRMPRGPTGMLQKSASFAGLSNGTTTTLRRIGSAAPVDLQAIVSPGSVSVDSAERLRPGESSSASLQHQQHNGGGGGGLSSFFGANGCCGAAYDLATSMGRTPATFARVTATAAVTIASVTGVKQEEVGQQGGGEGGRVVEGEGEECDIMVEGEGNDAGGAAGGGLTRAGSFSTSVTPPSPSAMAAAAAAAGGATGSSSPTTCSAAPAHSLGSVSCAPMEEMKERLDDGGFVSSSSGSGALDSKSSALSGAQRSPADKSPGRLVVMQQPGGSFAARGNPTNHVRGDESSLLSSAGTSGGIDSGGDCLRPLRLTQRAGGGGGMSAMQRSHSSHALGQLRTLAPAPSIPESTLPSFSRLMPLEQTSSRLGPSGGNLQPKLSDLQNLTSRPIMPAFGMRRVHSAGDIQTLNGMHVAMGGLHSLGDRGALEDGFRIGRYTMEERKKRINRYRQKRSERNFNKKIKYACRKTLADSRPRVRGRFARNDEVEVGAKAAPAKGQEDEHHEDEEGDEDDESPDMLVDEELDDDILLGPESEFTDLLNLPTFKFDCGRTTSV</sequence>
<dbReference type="GO" id="GO:0003700">
    <property type="term" value="F:DNA-binding transcription factor activity"/>
    <property type="evidence" value="ECO:0007669"/>
    <property type="project" value="TreeGrafter"/>
</dbReference>
<feature type="domain" description="CCT" evidence="5">
    <location>
        <begin position="819"/>
        <end position="861"/>
    </location>
</feature>
<dbReference type="InterPro" id="IPR010402">
    <property type="entry name" value="CCT_domain"/>
</dbReference>
<dbReference type="InterPro" id="IPR045281">
    <property type="entry name" value="CONSTANS-like"/>
</dbReference>
<name>A0A388K9H8_CHABU</name>
<dbReference type="Proteomes" id="UP000265515">
    <property type="component" value="Unassembled WGS sequence"/>
</dbReference>
<feature type="compositionally biased region" description="Low complexity" evidence="4">
    <location>
        <begin position="547"/>
        <end position="560"/>
    </location>
</feature>
<evidence type="ECO:0000256" key="3">
    <source>
        <dbReference type="PROSITE-ProRule" id="PRU00357"/>
    </source>
</evidence>
<dbReference type="Pfam" id="PF06203">
    <property type="entry name" value="CCT"/>
    <property type="match status" value="1"/>
</dbReference>
<feature type="compositionally biased region" description="Acidic residues" evidence="4">
    <location>
        <begin position="880"/>
        <end position="903"/>
    </location>
</feature>
<proteinExistence type="predicted"/>
<dbReference type="AlphaFoldDB" id="A0A388K9H8"/>
<keyword evidence="7" id="KW-1185">Reference proteome</keyword>
<feature type="compositionally biased region" description="Low complexity" evidence="4">
    <location>
        <begin position="317"/>
        <end position="328"/>
    </location>
</feature>
<evidence type="ECO:0000259" key="5">
    <source>
        <dbReference type="PROSITE" id="PS51017"/>
    </source>
</evidence>
<dbReference type="OrthoDB" id="153872at2759"/>
<keyword evidence="2 3" id="KW-0539">Nucleus</keyword>
<dbReference type="STRING" id="69332.A0A388K9H8"/>
<feature type="region of interest" description="Disordered" evidence="4">
    <location>
        <begin position="253"/>
        <end position="301"/>
    </location>
</feature>
<organism evidence="6 7">
    <name type="scientific">Chara braunii</name>
    <name type="common">Braun's stonewort</name>
    <dbReference type="NCBI Taxonomy" id="69332"/>
    <lineage>
        <taxon>Eukaryota</taxon>
        <taxon>Viridiplantae</taxon>
        <taxon>Streptophyta</taxon>
        <taxon>Charophyceae</taxon>
        <taxon>Charales</taxon>
        <taxon>Characeae</taxon>
        <taxon>Chara</taxon>
    </lineage>
</organism>
<dbReference type="Gramene" id="GBG66679">
    <property type="protein sequence ID" value="GBG66679"/>
    <property type="gene ID" value="CBR_g66814"/>
</dbReference>
<gene>
    <name evidence="6" type="ORF">CBR_g66814</name>
</gene>
<dbReference type="PANTHER" id="PTHR31319">
    <property type="entry name" value="ZINC FINGER PROTEIN CONSTANS-LIKE 4"/>
    <property type="match status" value="1"/>
</dbReference>
<evidence type="ECO:0000256" key="2">
    <source>
        <dbReference type="ARBA" id="ARBA00023242"/>
    </source>
</evidence>
<comment type="subcellular location">
    <subcellularLocation>
        <location evidence="1 3">Nucleus</location>
    </subcellularLocation>
</comment>
<feature type="region of interest" description="Disordered" evidence="4">
    <location>
        <begin position="533"/>
        <end position="560"/>
    </location>
</feature>
<accession>A0A388K9H8</accession>
<dbReference type="EMBL" id="BFEA01000077">
    <property type="protein sequence ID" value="GBG66679.1"/>
    <property type="molecule type" value="Genomic_DNA"/>
</dbReference>
<dbReference type="PANTHER" id="PTHR31319:SF114">
    <property type="entry name" value="OS12G0262400 PROTEIN"/>
    <property type="match status" value="1"/>
</dbReference>
<comment type="caution">
    <text evidence="6">The sequence shown here is derived from an EMBL/GenBank/DDBJ whole genome shotgun (WGS) entry which is preliminary data.</text>
</comment>
<evidence type="ECO:0000313" key="6">
    <source>
        <dbReference type="EMBL" id="GBG66679.1"/>
    </source>
</evidence>
<protein>
    <recommendedName>
        <fullName evidence="5">CCT domain-containing protein</fullName>
    </recommendedName>
</protein>
<evidence type="ECO:0000256" key="1">
    <source>
        <dbReference type="ARBA" id="ARBA00004123"/>
    </source>
</evidence>
<feature type="compositionally biased region" description="Gly residues" evidence="4">
    <location>
        <begin position="281"/>
        <end position="290"/>
    </location>
</feature>
<feature type="region of interest" description="Disordered" evidence="4">
    <location>
        <begin position="855"/>
        <end position="903"/>
    </location>
</feature>
<dbReference type="GO" id="GO:0005634">
    <property type="term" value="C:nucleus"/>
    <property type="evidence" value="ECO:0007669"/>
    <property type="project" value="UniProtKB-SubCell"/>
</dbReference>
<feature type="compositionally biased region" description="Low complexity" evidence="4">
    <location>
        <begin position="291"/>
        <end position="301"/>
    </location>
</feature>
<evidence type="ECO:0000313" key="7">
    <source>
        <dbReference type="Proteomes" id="UP000265515"/>
    </source>
</evidence>
<dbReference type="OMA" id="CAPMEEM"/>
<feature type="region of interest" description="Disordered" evidence="4">
    <location>
        <begin position="317"/>
        <end position="336"/>
    </location>
</feature>
<feature type="region of interest" description="Disordered" evidence="4">
    <location>
        <begin position="606"/>
        <end position="712"/>
    </location>
</feature>
<feature type="region of interest" description="Disordered" evidence="4">
    <location>
        <begin position="428"/>
        <end position="456"/>
    </location>
</feature>
<reference evidence="6 7" key="1">
    <citation type="journal article" date="2018" name="Cell">
        <title>The Chara Genome: Secondary Complexity and Implications for Plant Terrestrialization.</title>
        <authorList>
            <person name="Nishiyama T."/>
            <person name="Sakayama H."/>
            <person name="Vries J.D."/>
            <person name="Buschmann H."/>
            <person name="Saint-Marcoux D."/>
            <person name="Ullrich K.K."/>
            <person name="Haas F.B."/>
            <person name="Vanderstraeten L."/>
            <person name="Becker D."/>
            <person name="Lang D."/>
            <person name="Vosolsobe S."/>
            <person name="Rombauts S."/>
            <person name="Wilhelmsson P.K.I."/>
            <person name="Janitza P."/>
            <person name="Kern R."/>
            <person name="Heyl A."/>
            <person name="Rumpler F."/>
            <person name="Villalobos L.I.A.C."/>
            <person name="Clay J.M."/>
            <person name="Skokan R."/>
            <person name="Toyoda A."/>
            <person name="Suzuki Y."/>
            <person name="Kagoshima H."/>
            <person name="Schijlen E."/>
            <person name="Tajeshwar N."/>
            <person name="Catarino B."/>
            <person name="Hetherington A.J."/>
            <person name="Saltykova A."/>
            <person name="Bonnot C."/>
            <person name="Breuninger H."/>
            <person name="Symeonidi A."/>
            <person name="Radhakrishnan G.V."/>
            <person name="Van Nieuwerburgh F."/>
            <person name="Deforce D."/>
            <person name="Chang C."/>
            <person name="Karol K.G."/>
            <person name="Hedrich R."/>
            <person name="Ulvskov P."/>
            <person name="Glockner G."/>
            <person name="Delwiche C.F."/>
            <person name="Petrasek J."/>
            <person name="Van de Peer Y."/>
            <person name="Friml J."/>
            <person name="Beilby M."/>
            <person name="Dolan L."/>
            <person name="Kohara Y."/>
            <person name="Sugano S."/>
            <person name="Fujiyama A."/>
            <person name="Delaux P.-M."/>
            <person name="Quint M."/>
            <person name="TheiBen G."/>
            <person name="Hagemann M."/>
            <person name="Harholt J."/>
            <person name="Dunand C."/>
            <person name="Zachgo S."/>
            <person name="Langdale J."/>
            <person name="Maumus F."/>
            <person name="Straeten D.V.D."/>
            <person name="Gould S.B."/>
            <person name="Rensing S.A."/>
        </authorList>
    </citation>
    <scope>NUCLEOTIDE SEQUENCE [LARGE SCALE GENOMIC DNA]</scope>
    <source>
        <strain evidence="6 7">S276</strain>
    </source>
</reference>